<proteinExistence type="predicted"/>
<evidence type="ECO:0000259" key="3">
    <source>
        <dbReference type="PROSITE" id="PS51186"/>
    </source>
</evidence>
<organism evidence="4 5">
    <name type="scientific">Pseudomonas violetae</name>
    <dbReference type="NCBI Taxonomy" id="2915813"/>
    <lineage>
        <taxon>Bacteria</taxon>
        <taxon>Pseudomonadati</taxon>
        <taxon>Pseudomonadota</taxon>
        <taxon>Gammaproteobacteria</taxon>
        <taxon>Pseudomonadales</taxon>
        <taxon>Pseudomonadaceae</taxon>
        <taxon>Pseudomonas</taxon>
    </lineage>
</organism>
<evidence type="ECO:0000313" key="5">
    <source>
        <dbReference type="Proteomes" id="UP001299876"/>
    </source>
</evidence>
<keyword evidence="2" id="KW-0012">Acyltransferase</keyword>
<evidence type="ECO:0000256" key="2">
    <source>
        <dbReference type="ARBA" id="ARBA00023315"/>
    </source>
</evidence>
<dbReference type="InterPro" id="IPR016181">
    <property type="entry name" value="Acyl_CoA_acyltransferase"/>
</dbReference>
<reference evidence="4 5" key="1">
    <citation type="submission" date="2022-02" db="EMBL/GenBank/DDBJ databases">
        <title>Comparative genomics of the first Antarctic Pseudomonas spp. capable of biotransforming 2,4,6-Trinitrotoluene.</title>
        <authorList>
            <person name="Cabrera M.A."/>
            <person name="Marquez S.L."/>
            <person name="Perez-Donoso J.M."/>
        </authorList>
    </citation>
    <scope>NUCLEOTIDE SEQUENCE [LARGE SCALE GENOMIC DNA]</scope>
    <source>
        <strain evidence="4 5">TNT19</strain>
    </source>
</reference>
<name>A0ABT0EZ87_9PSED</name>
<dbReference type="Pfam" id="PF00583">
    <property type="entry name" value="Acetyltransf_1"/>
    <property type="match status" value="1"/>
</dbReference>
<dbReference type="PANTHER" id="PTHR43877">
    <property type="entry name" value="AMINOALKYLPHOSPHONATE N-ACETYLTRANSFERASE-RELATED-RELATED"/>
    <property type="match status" value="1"/>
</dbReference>
<comment type="caution">
    <text evidence="4">The sequence shown here is derived from an EMBL/GenBank/DDBJ whole genome shotgun (WGS) entry which is preliminary data.</text>
</comment>
<keyword evidence="5" id="KW-1185">Reference proteome</keyword>
<keyword evidence="1" id="KW-0808">Transferase</keyword>
<protein>
    <submittedName>
        <fullName evidence="4">GNAT family N-acetyltransferase</fullName>
    </submittedName>
</protein>
<dbReference type="EMBL" id="JAKNRW010000008">
    <property type="protein sequence ID" value="MCK1791059.1"/>
    <property type="molecule type" value="Genomic_DNA"/>
</dbReference>
<dbReference type="InterPro" id="IPR000182">
    <property type="entry name" value="GNAT_dom"/>
</dbReference>
<dbReference type="Proteomes" id="UP001299876">
    <property type="component" value="Unassembled WGS sequence"/>
</dbReference>
<dbReference type="SUPFAM" id="SSF55729">
    <property type="entry name" value="Acyl-CoA N-acyltransferases (Nat)"/>
    <property type="match status" value="1"/>
</dbReference>
<accession>A0ABT0EZ87</accession>
<dbReference type="RefSeq" id="WP_247291353.1">
    <property type="nucleotide sequence ID" value="NZ_JAKNRW010000008.1"/>
</dbReference>
<dbReference type="InterPro" id="IPR050832">
    <property type="entry name" value="Bact_Acetyltransf"/>
</dbReference>
<sequence length="183" mass="20166">MDKTSCDLPGLLVRQPIPADARAIATLHIRSWQATYRGLLSDGYLSALDASVDRRVAFLSKAIEDDNQAIRVAELDGSLVGWSSFGPSRDEDARTSDGELKAIYLDPQAWGLGIGPALWAVSREVLVVEGFQRVSAWVLDGNERASRFYRKLGFTAETASQRTFEENGEPLPLTRYHLQLNAG</sequence>
<gene>
    <name evidence="4" type="ORF">L9059_12870</name>
</gene>
<feature type="domain" description="N-acetyltransferase" evidence="3">
    <location>
        <begin position="11"/>
        <end position="183"/>
    </location>
</feature>
<dbReference type="Gene3D" id="3.40.630.30">
    <property type="match status" value="1"/>
</dbReference>
<evidence type="ECO:0000313" key="4">
    <source>
        <dbReference type="EMBL" id="MCK1791059.1"/>
    </source>
</evidence>
<dbReference type="CDD" id="cd04301">
    <property type="entry name" value="NAT_SF"/>
    <property type="match status" value="1"/>
</dbReference>
<dbReference type="PROSITE" id="PS51186">
    <property type="entry name" value="GNAT"/>
    <property type="match status" value="1"/>
</dbReference>
<evidence type="ECO:0000256" key="1">
    <source>
        <dbReference type="ARBA" id="ARBA00022679"/>
    </source>
</evidence>